<evidence type="ECO:0000313" key="2">
    <source>
        <dbReference type="EMBL" id="QDT27585.1"/>
    </source>
</evidence>
<dbReference type="RefSeq" id="WP_145450078.1">
    <property type="nucleotide sequence ID" value="NZ_CP036317.1"/>
</dbReference>
<dbReference type="AlphaFoldDB" id="A0A518FLB9"/>
<dbReference type="OrthoDB" id="3078474at2"/>
<evidence type="ECO:0000259" key="1">
    <source>
        <dbReference type="Pfam" id="PF09346"/>
    </source>
</evidence>
<dbReference type="InterPro" id="IPR018958">
    <property type="entry name" value="Knr4/Smi1-like_dom"/>
</dbReference>
<accession>A0A518FLB9</accession>
<proteinExistence type="predicted"/>
<feature type="domain" description="Knr4/Smi1-like" evidence="1">
    <location>
        <begin position="25"/>
        <end position="136"/>
    </location>
</feature>
<dbReference type="Pfam" id="PF09346">
    <property type="entry name" value="SMI1_KNR4"/>
    <property type="match status" value="1"/>
</dbReference>
<dbReference type="EMBL" id="CP037421">
    <property type="protein sequence ID" value="QDT27585.1"/>
    <property type="molecule type" value="Genomic_DNA"/>
</dbReference>
<dbReference type="Proteomes" id="UP000315647">
    <property type="component" value="Chromosome"/>
</dbReference>
<dbReference type="SUPFAM" id="SSF160631">
    <property type="entry name" value="SMI1/KNR4-like"/>
    <property type="match status" value="1"/>
</dbReference>
<dbReference type="Proteomes" id="UP000320839">
    <property type="component" value="Chromosome"/>
</dbReference>
<evidence type="ECO:0000313" key="5">
    <source>
        <dbReference type="Proteomes" id="UP000320839"/>
    </source>
</evidence>
<name>A0A518FLB9_9PLAN</name>
<sequence length="139" mass="15723">MSLPDKVVNALSDPAYHRQGNNIEAVLGHLDVTPSSEFTEFYSTYFGPFWSNSLGIELADIREDECNIGTLTEQCRSQYGFPERMLVLTQLSPGGTVHVLDTESDEVFVVDFEGGEDLLIKGELEPRWETFSDFLQDYF</sequence>
<protein>
    <recommendedName>
        <fullName evidence="1">Knr4/Smi1-like domain-containing protein</fullName>
    </recommendedName>
</protein>
<gene>
    <name evidence="2" type="ORF">Enr10x_29030</name>
    <name evidence="3" type="ORF">Pan153_17890</name>
</gene>
<evidence type="ECO:0000313" key="4">
    <source>
        <dbReference type="Proteomes" id="UP000315647"/>
    </source>
</evidence>
<accession>A0A517Q7I1</accession>
<reference evidence="3 5" key="1">
    <citation type="submission" date="2019-02" db="EMBL/GenBank/DDBJ databases">
        <title>Deep-cultivation of Planctomycetes and their phenomic and genomic characterization uncovers novel biology.</title>
        <authorList>
            <person name="Wiegand S."/>
            <person name="Jogler M."/>
            <person name="Boedeker C."/>
            <person name="Pinto D."/>
            <person name="Vollmers J."/>
            <person name="Rivas-Marin E."/>
            <person name="Kohn T."/>
            <person name="Peeters S.H."/>
            <person name="Heuer A."/>
            <person name="Rast P."/>
            <person name="Oberbeckmann S."/>
            <person name="Bunk B."/>
            <person name="Jeske O."/>
            <person name="Meyerdierks A."/>
            <person name="Storesund J.E."/>
            <person name="Kallscheuer N."/>
            <person name="Luecker S."/>
            <person name="Lage O.M."/>
            <person name="Pohl T."/>
            <person name="Merkel B.J."/>
            <person name="Hornburger P."/>
            <person name="Mueller R.-W."/>
            <person name="Bruemmer F."/>
            <person name="Labrenz M."/>
            <person name="Spormann A.M."/>
            <person name="Op den Camp H."/>
            <person name="Overmann J."/>
            <person name="Amann R."/>
            <person name="Jetten M.S.M."/>
            <person name="Mascher T."/>
            <person name="Medema M.H."/>
            <person name="Devos D.P."/>
            <person name="Kaster A.-K."/>
            <person name="Ovreas L."/>
            <person name="Rohde M."/>
            <person name="Galperin M.Y."/>
            <person name="Jogler C."/>
        </authorList>
    </citation>
    <scope>NUCLEOTIDE SEQUENCE [LARGE SCALE GENOMIC DNA]</scope>
    <source>
        <strain evidence="2 4">Enr10</strain>
        <strain evidence="3 5">Pan153</strain>
    </source>
</reference>
<dbReference type="InterPro" id="IPR037883">
    <property type="entry name" value="Knr4/Smi1-like_sf"/>
</dbReference>
<evidence type="ECO:0000313" key="3">
    <source>
        <dbReference type="EMBL" id="QDV17154.1"/>
    </source>
</evidence>
<dbReference type="EMBL" id="CP036317">
    <property type="protein sequence ID" value="QDV17154.1"/>
    <property type="molecule type" value="Genomic_DNA"/>
</dbReference>
<keyword evidence="4" id="KW-1185">Reference proteome</keyword>
<organism evidence="3 5">
    <name type="scientific">Gimesia panareensis</name>
    <dbReference type="NCBI Taxonomy" id="2527978"/>
    <lineage>
        <taxon>Bacteria</taxon>
        <taxon>Pseudomonadati</taxon>
        <taxon>Planctomycetota</taxon>
        <taxon>Planctomycetia</taxon>
        <taxon>Planctomycetales</taxon>
        <taxon>Planctomycetaceae</taxon>
        <taxon>Gimesia</taxon>
    </lineage>
</organism>
<dbReference type="Gene3D" id="3.40.1580.10">
    <property type="entry name" value="SMI1/KNR4-like"/>
    <property type="match status" value="1"/>
</dbReference>